<feature type="domain" description="FlgD/Vpr Ig-like" evidence="2">
    <location>
        <begin position="191"/>
        <end position="263"/>
    </location>
</feature>
<name>A0A075MWF8_9ARCH</name>
<dbReference type="InterPro" id="IPR025965">
    <property type="entry name" value="FlgD/Vpr_Ig-like"/>
</dbReference>
<keyword evidence="1" id="KW-1133">Transmembrane helix</keyword>
<dbReference type="Gene3D" id="2.60.40.4070">
    <property type="match status" value="1"/>
</dbReference>
<dbReference type="AlphaFoldDB" id="A0A075MWF8"/>
<sequence>MPGFHETFIQWIEKFLWEPGSPMTIPLPPPSSPLAAKAALAIAILLSWALLLQTAHAQQPGSGNNKKFTVALSETLAITDAASKELSMKKSITDKTTIKDATAKSVEKPTHRSIATKVTIKDSIRKNLVPAVHKLSRSISEQILVTEKARGPSVVAVKESVGIRDRALLSGAILPPTPPQLTILEAGQKTFRSDRDDSVAIEFHSSSAGTYKVDIENAAGGTVATLAGAMAAGENQIKWTGTDSQGKAAPSGTYTYYITARNDQGTRNAPSGGDGKIVVAGDEVAGSSVFPGRQDLEKIPFMESLPIVVLPIAAAAAGAAAFLISKRKKRLVLYLPPDAAPVIDDIKQKYPQATVEDYMGPGEQGSSRYMGVVISNSIESDDEWISGIIAKAKELAGVDSINLSYRGKIKSV</sequence>
<dbReference type="STRING" id="1459636.NTE_01551"/>
<proteinExistence type="predicted"/>
<reference evidence="3 4" key="1">
    <citation type="journal article" date="2014" name="PLoS ONE">
        <title>Genome Sequence of Candidatus Nitrososphaera evergladensis from Group I.1b Enriched from Everglades Soil Reveals Novel Genomic Features of the Ammonia-Oxidizing Archaea.</title>
        <authorList>
            <person name="Zhalnina K.V."/>
            <person name="Dias R."/>
            <person name="Leonard M.T."/>
            <person name="Dorr de Quadros P."/>
            <person name="Camargo F.A."/>
            <person name="Drew J.C."/>
            <person name="Farmerie W.G."/>
            <person name="Daroub S.H."/>
            <person name="Triplett E.W."/>
        </authorList>
    </citation>
    <scope>NUCLEOTIDE SEQUENCE [LARGE SCALE GENOMIC DNA]</scope>
    <source>
        <strain evidence="3 4">SR1</strain>
    </source>
</reference>
<keyword evidence="4" id="KW-1185">Reference proteome</keyword>
<dbReference type="RefSeq" id="WP_148700353.1">
    <property type="nucleotide sequence ID" value="NZ_CP007174.1"/>
</dbReference>
<evidence type="ECO:0000259" key="2">
    <source>
        <dbReference type="Pfam" id="PF13860"/>
    </source>
</evidence>
<dbReference type="HOGENOM" id="CLU_666667_0_0_2"/>
<dbReference type="OrthoDB" id="380275at2157"/>
<keyword evidence="3" id="KW-0966">Cell projection</keyword>
<keyword evidence="3" id="KW-0282">Flagellum</keyword>
<dbReference type="Proteomes" id="UP000028194">
    <property type="component" value="Chromosome"/>
</dbReference>
<evidence type="ECO:0000256" key="1">
    <source>
        <dbReference type="SAM" id="Phobius"/>
    </source>
</evidence>
<keyword evidence="1" id="KW-0472">Membrane</keyword>
<dbReference type="GeneID" id="41597333"/>
<organism evidence="3 4">
    <name type="scientific">Candidatus Nitrososphaera evergladensis SR1</name>
    <dbReference type="NCBI Taxonomy" id="1459636"/>
    <lineage>
        <taxon>Archaea</taxon>
        <taxon>Nitrososphaerota</taxon>
        <taxon>Nitrososphaeria</taxon>
        <taxon>Nitrososphaerales</taxon>
        <taxon>Nitrososphaeraceae</taxon>
        <taxon>Nitrososphaera</taxon>
    </lineage>
</organism>
<evidence type="ECO:0000313" key="4">
    <source>
        <dbReference type="Proteomes" id="UP000028194"/>
    </source>
</evidence>
<gene>
    <name evidence="3" type="ORF">NTE_01551</name>
</gene>
<dbReference type="EMBL" id="CP007174">
    <property type="protein sequence ID" value="AIF83614.1"/>
    <property type="molecule type" value="Genomic_DNA"/>
</dbReference>
<dbReference type="KEGG" id="nev:NTE_01551"/>
<accession>A0A075MWF8</accession>
<dbReference type="Pfam" id="PF13860">
    <property type="entry name" value="FlgD_ig"/>
    <property type="match status" value="1"/>
</dbReference>
<keyword evidence="3" id="KW-0969">Cilium</keyword>
<protein>
    <submittedName>
        <fullName evidence="3">Flagellar hook capping protein</fullName>
    </submittedName>
</protein>
<feature type="transmembrane region" description="Helical" evidence="1">
    <location>
        <begin position="305"/>
        <end position="324"/>
    </location>
</feature>
<keyword evidence="1" id="KW-0812">Transmembrane</keyword>
<evidence type="ECO:0000313" key="3">
    <source>
        <dbReference type="EMBL" id="AIF83614.1"/>
    </source>
</evidence>